<dbReference type="RefSeq" id="WP_072956971.1">
    <property type="nucleotide sequence ID" value="NZ_FQUT01000004.1"/>
</dbReference>
<dbReference type="EMBL" id="FQUT01000004">
    <property type="protein sequence ID" value="SHF50360.1"/>
    <property type="molecule type" value="Genomic_DNA"/>
</dbReference>
<evidence type="ECO:0000313" key="3">
    <source>
        <dbReference type="Proteomes" id="UP000184518"/>
    </source>
</evidence>
<dbReference type="Pfam" id="PF15615">
    <property type="entry name" value="TerB_C"/>
    <property type="match status" value="1"/>
</dbReference>
<organism evidence="2 3">
    <name type="scientific">Chryseobacterium arachidis</name>
    <dbReference type="NCBI Taxonomy" id="1416778"/>
    <lineage>
        <taxon>Bacteria</taxon>
        <taxon>Pseudomonadati</taxon>
        <taxon>Bacteroidota</taxon>
        <taxon>Flavobacteriia</taxon>
        <taxon>Flavobacteriales</taxon>
        <taxon>Weeksellaceae</taxon>
        <taxon>Chryseobacterium group</taxon>
        <taxon>Chryseobacterium</taxon>
    </lineage>
</organism>
<dbReference type="Proteomes" id="UP000184518">
    <property type="component" value="Unassembled WGS sequence"/>
</dbReference>
<dbReference type="STRING" id="1416778.SAMN05443633_104423"/>
<protein>
    <submittedName>
        <fullName evidence="2">TerB-C domain-containing protein</fullName>
    </submittedName>
</protein>
<dbReference type="AlphaFoldDB" id="A0A1M5C6S3"/>
<gene>
    <name evidence="2" type="ORF">SAMN05443633_104423</name>
</gene>
<reference evidence="3" key="1">
    <citation type="submission" date="2016-11" db="EMBL/GenBank/DDBJ databases">
        <authorList>
            <person name="Varghese N."/>
            <person name="Submissions S."/>
        </authorList>
    </citation>
    <scope>NUCLEOTIDE SEQUENCE [LARGE SCALE GENOMIC DNA]</scope>
    <source>
        <strain evidence="3">DSM 27619</strain>
    </source>
</reference>
<feature type="domain" description="TerB-C" evidence="1">
    <location>
        <begin position="341"/>
        <end position="484"/>
    </location>
</feature>
<evidence type="ECO:0000313" key="2">
    <source>
        <dbReference type="EMBL" id="SHF50360.1"/>
    </source>
</evidence>
<dbReference type="OrthoDB" id="1272986at2"/>
<dbReference type="InterPro" id="IPR028932">
    <property type="entry name" value="TerB-C"/>
</dbReference>
<sequence length="489" mass="58131">MENSNPNSLSGNDFIIDVSDMPEIRINYEENPMSNNINTQYNQEYNEWKIGQKYLKKLSLTEDQCALLNRLSFNNNVFNEIDYCRIQILKQFMRTIEFLERDCKPVNRAYSSVIDELTEIIIVLEFNYRKDSLNYKYTFESIQSEILNHLLKLCENNVRDVYSIKRKIGTDFKYIKPTILEKFYKKIVSKAEIFLESNRHQILDADYRTNIILNENNTNRWKEKFDLIVSDYSNAISFEREVERLAEVNIKNPSLDTIYFDASKFISTHDKIVSLKLYLRYLEKDLNSNRFDRKHHTKTIQKNLFSTKDQIEDFEKIVNEFVITRDLQSAFQKIANIYLPKRKKIVIDRSAIDRVQRLDSEISQKLGDLLADDEMQEEEMAVIEFEENLNIELHVLNPSAENKILKYLQSLALSEVQMDVLDFFERNSFSILQSELEDYMRSKHLFMGATLEAINDTLYDILDDLLIEEDDEYFTINQEYFKKLLNNDQ</sequence>
<proteinExistence type="predicted"/>
<evidence type="ECO:0000259" key="1">
    <source>
        <dbReference type="Pfam" id="PF15615"/>
    </source>
</evidence>
<keyword evidence="3" id="KW-1185">Reference proteome</keyword>
<accession>A0A1M5C6S3</accession>
<name>A0A1M5C6S3_9FLAO</name>